<dbReference type="EMBL" id="BSTJ01000008">
    <property type="protein sequence ID" value="GLY78086.1"/>
    <property type="molecule type" value="Genomic_DNA"/>
</dbReference>
<sequence>MRMVTSLPGELSDRELVEVMVEARQLASRVQAVELAAIAELARRRFAEAEDRDAVVEVLSAADHVHDEVAEALTLTSASADGLVRFATELTERLPGTFAALASGRIDYLKARTMWHGIDQVDDRLASTVEKMVLPKAPEQTTGQIRAKIRRLIKRLDPQAADRRREEAETHRAVELVETAEGTARLSGVDLPADAAGAAYGRVTAIATGLEHDGDDRATDRLRADVFLGLLHGTFVTGEPPADTTDRPTLRTGDPGWTAVYDAIAETARTELTTLTNTLAAPPRDIHRDVVELLPALRPAVRPGTALSARSAPRTASPVTGRPRRCVGWSDTGTADVASRLPKSRPHHPLPPWRRHLPLHPCHALPPPPPRCPLTRASTIVLTLS</sequence>
<dbReference type="AlphaFoldDB" id="A0A9W6RKY2"/>
<reference evidence="3" key="1">
    <citation type="submission" date="2023-03" db="EMBL/GenBank/DDBJ databases">
        <title>Actinoallomurus iriomotensis NBRC 103681.</title>
        <authorList>
            <person name="Ichikawa N."/>
            <person name="Sato H."/>
            <person name="Tonouchi N."/>
        </authorList>
    </citation>
    <scope>NUCLEOTIDE SEQUENCE</scope>
    <source>
        <strain evidence="3">NBRC 103681</strain>
    </source>
</reference>
<accession>A0A9W6RKY2</accession>
<evidence type="ECO:0000259" key="2">
    <source>
        <dbReference type="Pfam" id="PF02720"/>
    </source>
</evidence>
<evidence type="ECO:0000256" key="1">
    <source>
        <dbReference type="SAM" id="MobiDB-lite"/>
    </source>
</evidence>
<evidence type="ECO:0000313" key="4">
    <source>
        <dbReference type="Proteomes" id="UP001165135"/>
    </source>
</evidence>
<feature type="domain" description="DUF222" evidence="2">
    <location>
        <begin position="28"/>
        <end position="242"/>
    </location>
</feature>
<dbReference type="Pfam" id="PF02720">
    <property type="entry name" value="DUF222"/>
    <property type="match status" value="1"/>
</dbReference>
<comment type="caution">
    <text evidence="3">The sequence shown here is derived from an EMBL/GenBank/DDBJ whole genome shotgun (WGS) entry which is preliminary data.</text>
</comment>
<organism evidence="3 4">
    <name type="scientific">Actinoallomurus iriomotensis</name>
    <dbReference type="NCBI Taxonomy" id="478107"/>
    <lineage>
        <taxon>Bacteria</taxon>
        <taxon>Bacillati</taxon>
        <taxon>Actinomycetota</taxon>
        <taxon>Actinomycetes</taxon>
        <taxon>Streptosporangiales</taxon>
        <taxon>Thermomonosporaceae</taxon>
        <taxon>Actinoallomurus</taxon>
    </lineage>
</organism>
<proteinExistence type="predicted"/>
<feature type="region of interest" description="Disordered" evidence="1">
    <location>
        <begin position="304"/>
        <end position="349"/>
    </location>
</feature>
<protein>
    <recommendedName>
        <fullName evidence="2">DUF222 domain-containing protein</fullName>
    </recommendedName>
</protein>
<gene>
    <name evidence="3" type="ORF">Airi01_063530</name>
</gene>
<dbReference type="InterPro" id="IPR003870">
    <property type="entry name" value="DUF222"/>
</dbReference>
<evidence type="ECO:0000313" key="3">
    <source>
        <dbReference type="EMBL" id="GLY78086.1"/>
    </source>
</evidence>
<dbReference type="Proteomes" id="UP001165135">
    <property type="component" value="Unassembled WGS sequence"/>
</dbReference>
<name>A0A9W6RKY2_9ACTN</name>